<reference evidence="2 3" key="1">
    <citation type="submission" date="2018-01" db="EMBL/GenBank/DDBJ databases">
        <title>Draft genome sequence of Jishengella endophytica.</title>
        <authorList>
            <person name="Sahin N."/>
            <person name="Ay H."/>
            <person name="Saygin H."/>
        </authorList>
    </citation>
    <scope>NUCLEOTIDE SEQUENCE [LARGE SCALE GENOMIC DNA]</scope>
    <source>
        <strain evidence="2 3">DSM 45430</strain>
    </source>
</reference>
<feature type="compositionally biased region" description="Pro residues" evidence="1">
    <location>
        <begin position="58"/>
        <end position="67"/>
    </location>
</feature>
<name>A0A2W2BHR0_9ACTN</name>
<organism evidence="2 3">
    <name type="scientific">Micromonospora endophytica</name>
    <dbReference type="NCBI Taxonomy" id="515350"/>
    <lineage>
        <taxon>Bacteria</taxon>
        <taxon>Bacillati</taxon>
        <taxon>Actinomycetota</taxon>
        <taxon>Actinomycetes</taxon>
        <taxon>Micromonosporales</taxon>
        <taxon>Micromonosporaceae</taxon>
        <taxon>Micromonospora</taxon>
    </lineage>
</organism>
<proteinExistence type="predicted"/>
<dbReference type="OrthoDB" id="3395498at2"/>
<evidence type="ECO:0000256" key="1">
    <source>
        <dbReference type="SAM" id="MobiDB-lite"/>
    </source>
</evidence>
<dbReference type="RefSeq" id="WP_111246075.1">
    <property type="nucleotide sequence ID" value="NZ_AP023358.1"/>
</dbReference>
<evidence type="ECO:0000313" key="3">
    <source>
        <dbReference type="Proteomes" id="UP000248627"/>
    </source>
</evidence>
<dbReference type="EMBL" id="POTX01000286">
    <property type="protein sequence ID" value="PZF87031.1"/>
    <property type="molecule type" value="Genomic_DNA"/>
</dbReference>
<feature type="region of interest" description="Disordered" evidence="1">
    <location>
        <begin position="36"/>
        <end position="116"/>
    </location>
</feature>
<gene>
    <name evidence="2" type="ORF">C1I93_26880</name>
</gene>
<sequence length="202" mass="20715">MTERPPAADPRRHQPARQRRVAAALLVVLVAGTAGCGDEPVAPLPVRPPVPATLAPPTGSPPVPSPIGSPSARPSVVPPSSRPADAGRPPPAPRVPTGGSSPRTPSVPRGTPTTASSTCLGAVRYELELAGGGPLPSSLCFATGGVLRIRSIGPGEVTVDREELVDSHYEAGVVDLRFVRTGTVDVFIPRPDGTHVLTVVVR</sequence>
<keyword evidence="3" id="KW-1185">Reference proteome</keyword>
<dbReference type="AlphaFoldDB" id="A0A2W2BHR0"/>
<evidence type="ECO:0000313" key="2">
    <source>
        <dbReference type="EMBL" id="PZF87031.1"/>
    </source>
</evidence>
<comment type="caution">
    <text evidence="2">The sequence shown here is derived from an EMBL/GenBank/DDBJ whole genome shotgun (WGS) entry which is preliminary data.</text>
</comment>
<feature type="compositionally biased region" description="Pro residues" evidence="1">
    <location>
        <begin position="42"/>
        <end position="51"/>
    </location>
</feature>
<accession>A0A2W2BHR0</accession>
<dbReference type="Proteomes" id="UP000248627">
    <property type="component" value="Unassembled WGS sequence"/>
</dbReference>
<protein>
    <submittedName>
        <fullName evidence="2">Uncharacterized protein</fullName>
    </submittedName>
</protein>